<proteinExistence type="predicted"/>
<evidence type="ECO:0000313" key="3">
    <source>
        <dbReference type="Proteomes" id="UP001152797"/>
    </source>
</evidence>
<evidence type="ECO:0000313" key="1">
    <source>
        <dbReference type="EMBL" id="CAI4003419.1"/>
    </source>
</evidence>
<dbReference type="Proteomes" id="UP001152797">
    <property type="component" value="Unassembled WGS sequence"/>
</dbReference>
<protein>
    <submittedName>
        <fullName evidence="1">Uncharacterized protein</fullName>
    </submittedName>
</protein>
<name>A0A9P1D527_9DINO</name>
<gene>
    <name evidence="1" type="ORF">C1SCF055_LOCUS29290</name>
</gene>
<evidence type="ECO:0000313" key="2">
    <source>
        <dbReference type="EMBL" id="CAL4790731.1"/>
    </source>
</evidence>
<reference evidence="1" key="1">
    <citation type="submission" date="2022-10" db="EMBL/GenBank/DDBJ databases">
        <authorList>
            <person name="Chen Y."/>
            <person name="Dougan E. K."/>
            <person name="Chan C."/>
            <person name="Rhodes N."/>
            <person name="Thang M."/>
        </authorList>
    </citation>
    <scope>NUCLEOTIDE SEQUENCE</scope>
</reference>
<accession>A0A9P1D527</accession>
<organism evidence="1">
    <name type="scientific">Cladocopium goreaui</name>
    <dbReference type="NCBI Taxonomy" id="2562237"/>
    <lineage>
        <taxon>Eukaryota</taxon>
        <taxon>Sar</taxon>
        <taxon>Alveolata</taxon>
        <taxon>Dinophyceae</taxon>
        <taxon>Suessiales</taxon>
        <taxon>Symbiodiniaceae</taxon>
        <taxon>Cladocopium</taxon>
    </lineage>
</organism>
<dbReference type="EMBL" id="CAMXCT020003268">
    <property type="protein sequence ID" value="CAL1156794.1"/>
    <property type="molecule type" value="Genomic_DNA"/>
</dbReference>
<reference evidence="2 3" key="2">
    <citation type="submission" date="2024-05" db="EMBL/GenBank/DDBJ databases">
        <authorList>
            <person name="Chen Y."/>
            <person name="Shah S."/>
            <person name="Dougan E. K."/>
            <person name="Thang M."/>
            <person name="Chan C."/>
        </authorList>
    </citation>
    <scope>NUCLEOTIDE SEQUENCE [LARGE SCALE GENOMIC DNA]</scope>
</reference>
<dbReference type="EMBL" id="CAMXCT030003268">
    <property type="protein sequence ID" value="CAL4790731.1"/>
    <property type="molecule type" value="Genomic_DNA"/>
</dbReference>
<dbReference type="EMBL" id="CAMXCT010003268">
    <property type="protein sequence ID" value="CAI4003419.1"/>
    <property type="molecule type" value="Genomic_DNA"/>
</dbReference>
<comment type="caution">
    <text evidence="1">The sequence shown here is derived from an EMBL/GenBank/DDBJ whole genome shotgun (WGS) entry which is preliminary data.</text>
</comment>
<keyword evidence="3" id="KW-1185">Reference proteome</keyword>
<dbReference type="AlphaFoldDB" id="A0A9P1D527"/>
<sequence>MNDRGNVNVYHGWSLIGDGFPSNFDRSLTNSLWLNDWVPNVNWRDVAHTLLTLDWSPEEGISSLQGLLNKIQQEPGEFASLNHQEVSQMVHLQLRLSCCRVAEVRGPINQTCVRMLAELLAYKLKILKFQSVLDLKTQMNGFEADANHRGTLVLVTDLPASTGKIFGWPHRMVLCYNAEGQNAAALERSNSAKAD</sequence>